<keyword evidence="3 6" id="KW-0812">Transmembrane</keyword>
<keyword evidence="2" id="KW-0813">Transport</keyword>
<keyword evidence="5 6" id="KW-0472">Membrane</keyword>
<evidence type="ECO:0000256" key="2">
    <source>
        <dbReference type="ARBA" id="ARBA00022448"/>
    </source>
</evidence>
<feature type="transmembrane region" description="Helical" evidence="6">
    <location>
        <begin position="220"/>
        <end position="242"/>
    </location>
</feature>
<evidence type="ECO:0000256" key="4">
    <source>
        <dbReference type="ARBA" id="ARBA00022989"/>
    </source>
</evidence>
<keyword evidence="9" id="KW-1185">Reference proteome</keyword>
<dbReference type="FunFam" id="1.20.1250.20:FF:000013">
    <property type="entry name" value="MFS general substrate transporter"/>
    <property type="match status" value="1"/>
</dbReference>
<dbReference type="Proteomes" id="UP001385951">
    <property type="component" value="Unassembled WGS sequence"/>
</dbReference>
<dbReference type="FunFam" id="1.20.1250.20:FF:000057">
    <property type="entry name" value="MFS general substrate transporter"/>
    <property type="match status" value="1"/>
</dbReference>
<dbReference type="GO" id="GO:0022857">
    <property type="term" value="F:transmembrane transporter activity"/>
    <property type="evidence" value="ECO:0007669"/>
    <property type="project" value="InterPro"/>
</dbReference>
<evidence type="ECO:0000256" key="3">
    <source>
        <dbReference type="ARBA" id="ARBA00022692"/>
    </source>
</evidence>
<feature type="transmembrane region" description="Helical" evidence="6">
    <location>
        <begin position="353"/>
        <end position="370"/>
    </location>
</feature>
<feature type="transmembrane region" description="Helical" evidence="6">
    <location>
        <begin position="326"/>
        <end position="346"/>
    </location>
</feature>
<feature type="domain" description="Major facilitator superfamily (MFS) profile" evidence="7">
    <location>
        <begin position="55"/>
        <end position="474"/>
    </location>
</feature>
<dbReference type="PROSITE" id="PS50850">
    <property type="entry name" value="MFS"/>
    <property type="match status" value="1"/>
</dbReference>
<feature type="transmembrane region" description="Helical" evidence="6">
    <location>
        <begin position="447"/>
        <end position="468"/>
    </location>
</feature>
<feature type="transmembrane region" description="Helical" evidence="6">
    <location>
        <begin position="290"/>
        <end position="314"/>
    </location>
</feature>
<comment type="subcellular location">
    <subcellularLocation>
        <location evidence="1">Membrane</location>
        <topology evidence="1">Multi-pass membrane protein</topology>
    </subcellularLocation>
</comment>
<evidence type="ECO:0000256" key="6">
    <source>
        <dbReference type="SAM" id="Phobius"/>
    </source>
</evidence>
<gene>
    <name evidence="8" type="ORF">QCA50_015189</name>
</gene>
<feature type="transmembrane region" description="Helical" evidence="6">
    <location>
        <begin position="382"/>
        <end position="403"/>
    </location>
</feature>
<evidence type="ECO:0000256" key="5">
    <source>
        <dbReference type="ARBA" id="ARBA00023136"/>
    </source>
</evidence>
<dbReference type="PANTHER" id="PTHR43791:SF49">
    <property type="entry name" value="TRANSPORTER, PUTATIVE (AFU_ORTHOLOGUE AFUA_4G04250)-RELATED"/>
    <property type="match status" value="1"/>
</dbReference>
<accession>A0AAW0FRE6</accession>
<sequence length="484" mass="53952">MEKTDIPALFLNIDHADVEKCSSSEEVRIESVVVRPYIVDAKAERRLIWRTDIRLLPASMFIYLLSFIDRSNIGNARLLNSDTGDSLVQATHMTDHQYLLALMILYISYTIFEIPSNYMLKKLRPSRWIAFLMLGWGVMTMTLGAVHNFGGVLVVRFLIGMFEAGLFPGLIYCLTFWYKPEERALRIAFLLACATLGGAFGGAIAFGVGHMNRALGLQAWRWLFIIEGAPSCAVALLTFFYFPDFPENAKWLSSDERELAVERLKGVASLGHHRITWLETLETLTDWRLYLHYTAFIAISAPFSSISLFAPTIVSGLGYEGLDAQLFTVPPYAISFVVTTTIAYFADKYEKRSWAAFSALLTAGLCFLVQGALPPDSFKARYGMLCVAVTFSFASIPPLLSWLTGNLRSTGASTLAVPLNVTIGQIGQFVGVFIYKASEAPGYPTGHYTNAGFLISGALVVQVLRWIYIRRNKALAPGERPWRM</sequence>
<dbReference type="Gene3D" id="1.20.1250.20">
    <property type="entry name" value="MFS general substrate transporter like domains"/>
    <property type="match status" value="2"/>
</dbReference>
<name>A0AAW0FRE6_9APHY</name>
<dbReference type="Pfam" id="PF07690">
    <property type="entry name" value="MFS_1"/>
    <property type="match status" value="1"/>
</dbReference>
<dbReference type="InterPro" id="IPR011701">
    <property type="entry name" value="MFS"/>
</dbReference>
<keyword evidence="4 6" id="KW-1133">Transmembrane helix</keyword>
<proteinExistence type="predicted"/>
<comment type="caution">
    <text evidence="8">The sequence shown here is derived from an EMBL/GenBank/DDBJ whole genome shotgun (WGS) entry which is preliminary data.</text>
</comment>
<evidence type="ECO:0000313" key="8">
    <source>
        <dbReference type="EMBL" id="KAK7681842.1"/>
    </source>
</evidence>
<feature type="transmembrane region" description="Helical" evidence="6">
    <location>
        <begin position="98"/>
        <end position="116"/>
    </location>
</feature>
<feature type="transmembrane region" description="Helical" evidence="6">
    <location>
        <begin position="153"/>
        <end position="175"/>
    </location>
</feature>
<feature type="transmembrane region" description="Helical" evidence="6">
    <location>
        <begin position="128"/>
        <end position="147"/>
    </location>
</feature>
<organism evidence="8 9">
    <name type="scientific">Cerrena zonata</name>
    <dbReference type="NCBI Taxonomy" id="2478898"/>
    <lineage>
        <taxon>Eukaryota</taxon>
        <taxon>Fungi</taxon>
        <taxon>Dikarya</taxon>
        <taxon>Basidiomycota</taxon>
        <taxon>Agaricomycotina</taxon>
        <taxon>Agaricomycetes</taxon>
        <taxon>Polyporales</taxon>
        <taxon>Cerrenaceae</taxon>
        <taxon>Cerrena</taxon>
    </lineage>
</organism>
<feature type="transmembrane region" description="Helical" evidence="6">
    <location>
        <begin position="187"/>
        <end position="208"/>
    </location>
</feature>
<evidence type="ECO:0000313" key="9">
    <source>
        <dbReference type="Proteomes" id="UP001385951"/>
    </source>
</evidence>
<dbReference type="EMBL" id="JASBNA010000039">
    <property type="protein sequence ID" value="KAK7681842.1"/>
    <property type="molecule type" value="Genomic_DNA"/>
</dbReference>
<feature type="transmembrane region" description="Helical" evidence="6">
    <location>
        <begin position="415"/>
        <end position="435"/>
    </location>
</feature>
<reference evidence="8 9" key="1">
    <citation type="submission" date="2022-09" db="EMBL/GenBank/DDBJ databases">
        <authorList>
            <person name="Palmer J.M."/>
        </authorList>
    </citation>
    <scope>NUCLEOTIDE SEQUENCE [LARGE SCALE GENOMIC DNA]</scope>
    <source>
        <strain evidence="8 9">DSM 7382</strain>
    </source>
</reference>
<dbReference type="InterPro" id="IPR020846">
    <property type="entry name" value="MFS_dom"/>
</dbReference>
<protein>
    <recommendedName>
        <fullName evidence="7">Major facilitator superfamily (MFS) profile domain-containing protein</fullName>
    </recommendedName>
</protein>
<evidence type="ECO:0000259" key="7">
    <source>
        <dbReference type="PROSITE" id="PS50850"/>
    </source>
</evidence>
<dbReference type="GO" id="GO:0016020">
    <property type="term" value="C:membrane"/>
    <property type="evidence" value="ECO:0007669"/>
    <property type="project" value="UniProtKB-SubCell"/>
</dbReference>
<dbReference type="PANTHER" id="PTHR43791">
    <property type="entry name" value="PERMEASE-RELATED"/>
    <property type="match status" value="1"/>
</dbReference>
<evidence type="ECO:0000256" key="1">
    <source>
        <dbReference type="ARBA" id="ARBA00004141"/>
    </source>
</evidence>
<dbReference type="InterPro" id="IPR036259">
    <property type="entry name" value="MFS_trans_sf"/>
</dbReference>
<dbReference type="AlphaFoldDB" id="A0AAW0FRE6"/>
<dbReference type="SUPFAM" id="SSF103473">
    <property type="entry name" value="MFS general substrate transporter"/>
    <property type="match status" value="1"/>
</dbReference>